<protein>
    <recommendedName>
        <fullName evidence="3">PD-(D/E)XK nuclease family transposase</fullName>
    </recommendedName>
</protein>
<accession>A0A1K1MID8</accession>
<reference evidence="2" key="1">
    <citation type="submission" date="2016-11" db="EMBL/GenBank/DDBJ databases">
        <authorList>
            <person name="Varghese N."/>
            <person name="Submissions S."/>
        </authorList>
    </citation>
    <scope>NUCLEOTIDE SEQUENCE [LARGE SCALE GENOMIC DNA]</scope>
    <source>
        <strain evidence="2">C3</strain>
    </source>
</reference>
<gene>
    <name evidence="1" type="ORF">SAMN02910323_0877</name>
</gene>
<dbReference type="Pfam" id="PF12784">
    <property type="entry name" value="PDDEXK_2"/>
    <property type="match status" value="1"/>
</dbReference>
<dbReference type="AlphaFoldDB" id="A0A1K1MID8"/>
<dbReference type="Proteomes" id="UP000182958">
    <property type="component" value="Unassembled WGS sequence"/>
</dbReference>
<evidence type="ECO:0000313" key="2">
    <source>
        <dbReference type="Proteomes" id="UP000182958"/>
    </source>
</evidence>
<evidence type="ECO:0008006" key="3">
    <source>
        <dbReference type="Google" id="ProtNLM"/>
    </source>
</evidence>
<dbReference type="EMBL" id="FPJA01000004">
    <property type="protein sequence ID" value="SFW22888.1"/>
    <property type="molecule type" value="Genomic_DNA"/>
</dbReference>
<proteinExistence type="predicted"/>
<evidence type="ECO:0000313" key="1">
    <source>
        <dbReference type="EMBL" id="SFW22888.1"/>
    </source>
</evidence>
<name>A0A1K1MID8_SELRU</name>
<organism evidence="1 2">
    <name type="scientific">Selenomonas ruminantium</name>
    <dbReference type="NCBI Taxonomy" id="971"/>
    <lineage>
        <taxon>Bacteria</taxon>
        <taxon>Bacillati</taxon>
        <taxon>Bacillota</taxon>
        <taxon>Negativicutes</taxon>
        <taxon>Selenomonadales</taxon>
        <taxon>Selenomonadaceae</taxon>
        <taxon>Selenomonas</taxon>
    </lineage>
</organism>
<keyword evidence="2" id="KW-1185">Reference proteome</keyword>
<sequence>MDHNEKIKKLYDAACKDVLSEQGIAAYIMKTCVEEFKDTPIKEIIRYIQGKPEVGAVLVNPQGEVTRIETLQNEDKSETESTVTFDVRFTVLAPDTGEEIKLIINLEAQNDFHPGYPLIKRGVYYCARLISSQYGTVFTKSDYGKIQKVYSIWVCVNPTQKTEYSITSYHMKEKNIVGSVEADRHHYDLLNVVMICLGNKKYTELNGLLRLLNMMMVDNYLTKQEKRHILTDEFDIEITPELERGVDKMCNLSEGIEKKGFDKGREEGLKQGQEDEKLASARRMIAKGKFTAEDISESLDLPLKRIQELMQEQSA</sequence>
<dbReference type="RefSeq" id="WP_072305672.1">
    <property type="nucleotide sequence ID" value="NZ_FPJA01000004.1"/>
</dbReference>